<evidence type="ECO:0000256" key="1">
    <source>
        <dbReference type="ARBA" id="ARBA00022737"/>
    </source>
</evidence>
<dbReference type="EMBL" id="JAJSOF020000017">
    <property type="protein sequence ID" value="KAJ4439752.1"/>
    <property type="molecule type" value="Genomic_DNA"/>
</dbReference>
<dbReference type="InterPro" id="IPR035979">
    <property type="entry name" value="RBD_domain_sf"/>
</dbReference>
<dbReference type="Proteomes" id="UP001148838">
    <property type="component" value="Unassembled WGS sequence"/>
</dbReference>
<evidence type="ECO:0000313" key="5">
    <source>
        <dbReference type="EMBL" id="KAJ4439752.1"/>
    </source>
</evidence>
<dbReference type="InterPro" id="IPR000504">
    <property type="entry name" value="RRM_dom"/>
</dbReference>
<gene>
    <name evidence="5" type="ORF">ANN_07880</name>
</gene>
<reference evidence="5 6" key="1">
    <citation type="journal article" date="2022" name="Allergy">
        <title>Genome assembly and annotation of Periplaneta americana reveal a comprehensive cockroach allergen profile.</title>
        <authorList>
            <person name="Wang L."/>
            <person name="Xiong Q."/>
            <person name="Saelim N."/>
            <person name="Wang L."/>
            <person name="Nong W."/>
            <person name="Wan A.T."/>
            <person name="Shi M."/>
            <person name="Liu X."/>
            <person name="Cao Q."/>
            <person name="Hui J.H.L."/>
            <person name="Sookrung N."/>
            <person name="Leung T.F."/>
            <person name="Tungtrongchitr A."/>
            <person name="Tsui S.K.W."/>
        </authorList>
    </citation>
    <scope>NUCLEOTIDE SEQUENCE [LARGE SCALE GENOMIC DNA]</scope>
    <source>
        <strain evidence="5">PWHHKU_190912</strain>
    </source>
</reference>
<dbReference type="PANTHER" id="PTHR24012">
    <property type="entry name" value="RNA BINDING PROTEIN"/>
    <property type="match status" value="1"/>
</dbReference>
<protein>
    <recommendedName>
        <fullName evidence="4">RRM domain-containing protein</fullName>
    </recommendedName>
</protein>
<dbReference type="SUPFAM" id="SSF54928">
    <property type="entry name" value="RNA-binding domain, RBD"/>
    <property type="match status" value="1"/>
</dbReference>
<evidence type="ECO:0000256" key="3">
    <source>
        <dbReference type="PROSITE-ProRule" id="PRU00176"/>
    </source>
</evidence>
<evidence type="ECO:0000256" key="2">
    <source>
        <dbReference type="ARBA" id="ARBA00022884"/>
    </source>
</evidence>
<dbReference type="PROSITE" id="PS50102">
    <property type="entry name" value="RRM"/>
    <property type="match status" value="1"/>
</dbReference>
<comment type="caution">
    <text evidence="5">The sequence shown here is derived from an EMBL/GenBank/DDBJ whole genome shotgun (WGS) entry which is preliminary data.</text>
</comment>
<name>A0ABQ8SZU3_PERAM</name>
<feature type="domain" description="RRM" evidence="4">
    <location>
        <begin position="51"/>
        <end position="93"/>
    </location>
</feature>
<sequence length="123" mass="13871">MAGLCEGVNEPPGSLRAIDRSVRNDEKLRSHGQDFESIAFLCVFWLDPEDRKLFVGMLSKQQTEEDVRQLFAPFGTIEECTILRGPDGTSKAFPDRRLETYGGDWPRDVGLPARNLSTQRTLV</sequence>
<keyword evidence="6" id="KW-1185">Reference proteome</keyword>
<accession>A0ABQ8SZU3</accession>
<evidence type="ECO:0000313" key="6">
    <source>
        <dbReference type="Proteomes" id="UP001148838"/>
    </source>
</evidence>
<dbReference type="InterPro" id="IPR012677">
    <property type="entry name" value="Nucleotide-bd_a/b_plait_sf"/>
</dbReference>
<proteinExistence type="predicted"/>
<organism evidence="5 6">
    <name type="scientific">Periplaneta americana</name>
    <name type="common">American cockroach</name>
    <name type="synonym">Blatta americana</name>
    <dbReference type="NCBI Taxonomy" id="6978"/>
    <lineage>
        <taxon>Eukaryota</taxon>
        <taxon>Metazoa</taxon>
        <taxon>Ecdysozoa</taxon>
        <taxon>Arthropoda</taxon>
        <taxon>Hexapoda</taxon>
        <taxon>Insecta</taxon>
        <taxon>Pterygota</taxon>
        <taxon>Neoptera</taxon>
        <taxon>Polyneoptera</taxon>
        <taxon>Dictyoptera</taxon>
        <taxon>Blattodea</taxon>
        <taxon>Blattoidea</taxon>
        <taxon>Blattidae</taxon>
        <taxon>Blattinae</taxon>
        <taxon>Periplaneta</taxon>
    </lineage>
</organism>
<keyword evidence="1" id="KW-0677">Repeat</keyword>
<evidence type="ECO:0000259" key="4">
    <source>
        <dbReference type="PROSITE" id="PS50102"/>
    </source>
</evidence>
<keyword evidence="2 3" id="KW-0694">RNA-binding</keyword>
<dbReference type="Pfam" id="PF00076">
    <property type="entry name" value="RRM_1"/>
    <property type="match status" value="1"/>
</dbReference>
<dbReference type="Gene3D" id="3.30.70.330">
    <property type="match status" value="1"/>
</dbReference>